<organism evidence="3 4">
    <name type="scientific">Edaphochlamys debaryana</name>
    <dbReference type="NCBI Taxonomy" id="47281"/>
    <lineage>
        <taxon>Eukaryota</taxon>
        <taxon>Viridiplantae</taxon>
        <taxon>Chlorophyta</taxon>
        <taxon>core chlorophytes</taxon>
        <taxon>Chlorophyceae</taxon>
        <taxon>CS clade</taxon>
        <taxon>Chlamydomonadales</taxon>
        <taxon>Chlamydomonadales incertae sedis</taxon>
        <taxon>Edaphochlamys</taxon>
    </lineage>
</organism>
<evidence type="ECO:0000259" key="2">
    <source>
        <dbReference type="Pfam" id="PF05050"/>
    </source>
</evidence>
<keyword evidence="1" id="KW-0732">Signal</keyword>
<evidence type="ECO:0000256" key="1">
    <source>
        <dbReference type="SAM" id="SignalP"/>
    </source>
</evidence>
<name>A0A835Y040_9CHLO</name>
<dbReference type="SUPFAM" id="SSF53335">
    <property type="entry name" value="S-adenosyl-L-methionine-dependent methyltransferases"/>
    <property type="match status" value="1"/>
</dbReference>
<evidence type="ECO:0000313" key="3">
    <source>
        <dbReference type="EMBL" id="KAG2493458.1"/>
    </source>
</evidence>
<dbReference type="Proteomes" id="UP000612055">
    <property type="component" value="Unassembled WGS sequence"/>
</dbReference>
<dbReference type="OrthoDB" id="411251at2759"/>
<accession>A0A835Y040</accession>
<dbReference type="InterPro" id="IPR029063">
    <property type="entry name" value="SAM-dependent_MTases_sf"/>
</dbReference>
<dbReference type="InterPro" id="IPR052514">
    <property type="entry name" value="SAM-dependent_MTase"/>
</dbReference>
<comment type="caution">
    <text evidence="3">The sequence shown here is derived from an EMBL/GenBank/DDBJ whole genome shotgun (WGS) entry which is preliminary data.</text>
</comment>
<protein>
    <recommendedName>
        <fullName evidence="2">Methyltransferase FkbM domain-containing protein</fullName>
    </recommendedName>
</protein>
<feature type="signal peptide" evidence="1">
    <location>
        <begin position="1"/>
        <end position="21"/>
    </location>
</feature>
<keyword evidence="4" id="KW-1185">Reference proteome</keyword>
<dbReference type="Pfam" id="PF05050">
    <property type="entry name" value="Methyltransf_21"/>
    <property type="match status" value="1"/>
</dbReference>
<sequence length="510" mass="55484">MQSGLLLALGIVLQLGTLCWAGIPYEACSNTCPKAKNGICDEGRPVQGKTSHLLLWMATCDLGTDCDDCGPYITAAASVPWEDPRNVGPIGFLRSRDVQVRVMQAAVPPALKFSFAYTDPAADSDVSRHMDDTGLVERGISAVAYTLLKGRCLRPDGGRSLVVDVGANFGWFSLIAARLGCRVIAFEPVPLFRSFFTFSVHLNGLEGLIDIRPRVVSHEGSKTMKMVVPGAGIWGTAGIDGLNVDTRAGAAREEIEVPSVRLEDEIKEDVLMMKVDVEGWEWSVIAGAAGLLGNYTVENILMEYSPGVAERHYKWDAMAATPGMLRDLISKYGYSIGHIGDTDKHHAGDWEDPLPPLREVTLNNLKYDIDDVRQWQNGTMACPPPPELAKFAAWRHVCKGSPEGLSPRSFRSEFGFNTNIWCAKGASLGAPYLQLQGPVGVLNPNDPPAKFFQTNPLDYGMGGRPCYHLAPDVQVRHRCKCSKPEVCGEEESLALQAVAAGHMAQNYVLP</sequence>
<evidence type="ECO:0000313" key="4">
    <source>
        <dbReference type="Proteomes" id="UP000612055"/>
    </source>
</evidence>
<dbReference type="NCBIfam" id="TIGR01444">
    <property type="entry name" value="fkbM_fam"/>
    <property type="match status" value="1"/>
</dbReference>
<dbReference type="Gene3D" id="3.40.50.150">
    <property type="entry name" value="Vaccinia Virus protein VP39"/>
    <property type="match status" value="1"/>
</dbReference>
<feature type="chain" id="PRO_5032306863" description="Methyltransferase FkbM domain-containing protein" evidence="1">
    <location>
        <begin position="22"/>
        <end position="510"/>
    </location>
</feature>
<dbReference type="InterPro" id="IPR006342">
    <property type="entry name" value="FkbM_mtfrase"/>
</dbReference>
<feature type="domain" description="Methyltransferase FkbM" evidence="2">
    <location>
        <begin position="164"/>
        <end position="335"/>
    </location>
</feature>
<dbReference type="AlphaFoldDB" id="A0A835Y040"/>
<dbReference type="EMBL" id="JAEHOE010000037">
    <property type="protein sequence ID" value="KAG2493458.1"/>
    <property type="molecule type" value="Genomic_DNA"/>
</dbReference>
<dbReference type="PANTHER" id="PTHR34203">
    <property type="entry name" value="METHYLTRANSFERASE, FKBM FAMILY PROTEIN"/>
    <property type="match status" value="1"/>
</dbReference>
<proteinExistence type="predicted"/>
<reference evidence="3" key="1">
    <citation type="journal article" date="2020" name="bioRxiv">
        <title>Comparative genomics of Chlamydomonas.</title>
        <authorList>
            <person name="Craig R.J."/>
            <person name="Hasan A.R."/>
            <person name="Ness R.W."/>
            <person name="Keightley P.D."/>
        </authorList>
    </citation>
    <scope>NUCLEOTIDE SEQUENCE</scope>
    <source>
        <strain evidence="3">CCAP 11/70</strain>
    </source>
</reference>
<gene>
    <name evidence="3" type="ORF">HYH03_008275</name>
</gene>
<dbReference type="PANTHER" id="PTHR34203:SF13">
    <property type="entry name" value="EXPRESSED PROTEIN"/>
    <property type="match status" value="1"/>
</dbReference>